<name>A0A3S1BR90_ELYCH</name>
<dbReference type="GO" id="GO:0000978">
    <property type="term" value="F:RNA polymerase II cis-regulatory region sequence-specific DNA binding"/>
    <property type="evidence" value="ECO:0007669"/>
    <property type="project" value="TreeGrafter"/>
</dbReference>
<sequence>MSTPGNQRGASEYASNTGNNQDAQPSPLAMLAATCSKIGSPAQTEEQAYGQGGDSGVRVVGAGQTGQSGNTGDAVSGWVHQINGTFVDSAGKPVNVCGNNILQQTFTNNMNGQLLAQGQQIVATPGPNGQLTYSVMPSYQTVNIDGQEALIIPSSGGVNTHVSTAGVPQAQQALITPTGQIIRAQGVTTSAAGAQLAQANMLQNMGAQNVAGFGGLGNFVNIGGNLVNVGGMSGGSVRQGNNLMQTFQLPGFQTLQQMPTLIQVPVSINGQTVMQTIQVAPNIPLHSGVQQVGLNNNGIYSLGTNAQSLQMLMASQQTQGQLAQQQVIAGDDGQIKAAADKVGQNQQQQQLNVTTAQAQNSKVAAGLALTPSSSNNNSNAIQTLNVINTPQGQVILQSPPAPQQQVSSHAQSLPTLTVPSYPQTITANAALSSSTTTSTSSTQSQNAAMLQSVLAQQQLLQGLAGGQNLQLTNQGQLNWLQQALGMNIASQSPRTSGVQAVQLQNLQGMQNLQAFPALQSLQNLQGLQALTPQGQLLGGTAVSNLGAVALGTPGGTIGTIPLNSQQGIQTAAGTVTQQGVIAAQIQQDPHDPTKWQLVSNPVQPTSVVTTGGSTPNSVSSALTTSTTSTSSETTTPSGRRVRRVACDCPNCLSNEKHTGDNRKKQHICHIQGCGKVYGKTSHLRAHLRWHSGDRPFACSWLFCGKRFTRSDELQRHKRTHTGEKKFQCPECNKRFMRSDHLTKHIRTHNAKRQYLGDGVSSTQGLEMDVHAMGEEEEEDDDEEEEGGDSDTKVFHVSLSEEEVEEDTQGSSGGGKV</sequence>
<dbReference type="PANTHER" id="PTHR23235:SF170">
    <property type="entry name" value="FI01014P-RELATED"/>
    <property type="match status" value="1"/>
</dbReference>
<feature type="domain" description="C2H2-type" evidence="13">
    <location>
        <begin position="726"/>
        <end position="753"/>
    </location>
</feature>
<feature type="domain" description="C2H2-type" evidence="13">
    <location>
        <begin position="666"/>
        <end position="695"/>
    </location>
</feature>
<evidence type="ECO:0000256" key="6">
    <source>
        <dbReference type="ARBA" id="ARBA00023015"/>
    </source>
</evidence>
<keyword evidence="9" id="KW-0539">Nucleus</keyword>
<proteinExistence type="inferred from homology"/>
<dbReference type="GO" id="GO:0008270">
    <property type="term" value="F:zinc ion binding"/>
    <property type="evidence" value="ECO:0007669"/>
    <property type="project" value="UniProtKB-KW"/>
</dbReference>
<keyword evidence="3" id="KW-0677">Repeat</keyword>
<reference evidence="14 15" key="1">
    <citation type="submission" date="2019-01" db="EMBL/GenBank/DDBJ databases">
        <title>A draft genome assembly of the solar-powered sea slug Elysia chlorotica.</title>
        <authorList>
            <person name="Cai H."/>
            <person name="Li Q."/>
            <person name="Fang X."/>
            <person name="Li J."/>
            <person name="Curtis N.E."/>
            <person name="Altenburger A."/>
            <person name="Shibata T."/>
            <person name="Feng M."/>
            <person name="Maeda T."/>
            <person name="Schwartz J.A."/>
            <person name="Shigenobu S."/>
            <person name="Lundholm N."/>
            <person name="Nishiyama T."/>
            <person name="Yang H."/>
            <person name="Hasebe M."/>
            <person name="Li S."/>
            <person name="Pierce S.K."/>
            <person name="Wang J."/>
        </authorList>
    </citation>
    <scope>NUCLEOTIDE SEQUENCE [LARGE SCALE GENOMIC DNA]</scope>
    <source>
        <strain evidence="14">EC2010</strain>
        <tissue evidence="14">Whole organism of an adult</tissue>
    </source>
</reference>
<dbReference type="InterPro" id="IPR013087">
    <property type="entry name" value="Znf_C2H2_type"/>
</dbReference>
<dbReference type="PROSITE" id="PS50157">
    <property type="entry name" value="ZINC_FINGER_C2H2_2"/>
    <property type="match status" value="3"/>
</dbReference>
<organism evidence="14 15">
    <name type="scientific">Elysia chlorotica</name>
    <name type="common">Eastern emerald elysia</name>
    <name type="synonym">Sea slug</name>
    <dbReference type="NCBI Taxonomy" id="188477"/>
    <lineage>
        <taxon>Eukaryota</taxon>
        <taxon>Metazoa</taxon>
        <taxon>Spiralia</taxon>
        <taxon>Lophotrochozoa</taxon>
        <taxon>Mollusca</taxon>
        <taxon>Gastropoda</taxon>
        <taxon>Heterobranchia</taxon>
        <taxon>Euthyneura</taxon>
        <taxon>Panpulmonata</taxon>
        <taxon>Sacoglossa</taxon>
        <taxon>Placobranchoidea</taxon>
        <taxon>Plakobranchidae</taxon>
        <taxon>Elysia</taxon>
    </lineage>
</organism>
<feature type="compositionally biased region" description="Polar residues" evidence="12">
    <location>
        <begin position="1"/>
        <end position="24"/>
    </location>
</feature>
<keyword evidence="7" id="KW-0238">DNA-binding</keyword>
<evidence type="ECO:0000256" key="8">
    <source>
        <dbReference type="ARBA" id="ARBA00023163"/>
    </source>
</evidence>
<feature type="region of interest" description="Disordered" evidence="12">
    <location>
        <begin position="43"/>
        <end position="72"/>
    </location>
</feature>
<dbReference type="OrthoDB" id="6365676at2759"/>
<dbReference type="Gene3D" id="3.30.160.60">
    <property type="entry name" value="Classic Zinc Finger"/>
    <property type="match status" value="3"/>
</dbReference>
<feature type="compositionally biased region" description="Acidic residues" evidence="12">
    <location>
        <begin position="774"/>
        <end position="788"/>
    </location>
</feature>
<evidence type="ECO:0000256" key="7">
    <source>
        <dbReference type="ARBA" id="ARBA00023125"/>
    </source>
</evidence>
<evidence type="ECO:0000256" key="1">
    <source>
        <dbReference type="ARBA" id="ARBA00004123"/>
    </source>
</evidence>
<evidence type="ECO:0000256" key="5">
    <source>
        <dbReference type="ARBA" id="ARBA00022833"/>
    </source>
</evidence>
<feature type="compositionally biased region" description="Low complexity" evidence="12">
    <location>
        <begin position="617"/>
        <end position="637"/>
    </location>
</feature>
<keyword evidence="15" id="KW-1185">Reference proteome</keyword>
<keyword evidence="5" id="KW-0862">Zinc</keyword>
<comment type="caution">
    <text evidence="14">The sequence shown here is derived from an EMBL/GenBank/DDBJ whole genome shotgun (WGS) entry which is preliminary data.</text>
</comment>
<evidence type="ECO:0000256" key="4">
    <source>
        <dbReference type="ARBA" id="ARBA00022771"/>
    </source>
</evidence>
<dbReference type="InterPro" id="IPR036236">
    <property type="entry name" value="Znf_C2H2_sf"/>
</dbReference>
<evidence type="ECO:0000259" key="13">
    <source>
        <dbReference type="PROSITE" id="PS50157"/>
    </source>
</evidence>
<evidence type="ECO:0000313" key="15">
    <source>
        <dbReference type="Proteomes" id="UP000271974"/>
    </source>
</evidence>
<dbReference type="FunFam" id="3.30.160.60:FF:000026">
    <property type="entry name" value="Transcription factor Sp3"/>
    <property type="match status" value="1"/>
</dbReference>
<evidence type="ECO:0000256" key="11">
    <source>
        <dbReference type="PROSITE-ProRule" id="PRU00042"/>
    </source>
</evidence>
<evidence type="ECO:0000256" key="12">
    <source>
        <dbReference type="SAM" id="MobiDB-lite"/>
    </source>
</evidence>
<dbReference type="EMBL" id="RQTK01000130">
    <property type="protein sequence ID" value="RUS86718.1"/>
    <property type="molecule type" value="Genomic_DNA"/>
</dbReference>
<dbReference type="Pfam" id="PF00096">
    <property type="entry name" value="zf-C2H2"/>
    <property type="match status" value="2"/>
</dbReference>
<dbReference type="STRING" id="188477.A0A3S1BR90"/>
<feature type="region of interest" description="Disordered" evidence="12">
    <location>
        <begin position="772"/>
        <end position="816"/>
    </location>
</feature>
<evidence type="ECO:0000256" key="2">
    <source>
        <dbReference type="ARBA" id="ARBA00022723"/>
    </source>
</evidence>
<feature type="region of interest" description="Disordered" evidence="12">
    <location>
        <begin position="607"/>
        <end position="638"/>
    </location>
</feature>
<comment type="similarity">
    <text evidence="10">Belongs to the Sp1 C2H2-type zinc-finger protein family.</text>
</comment>
<evidence type="ECO:0000256" key="10">
    <source>
        <dbReference type="ARBA" id="ARBA00038409"/>
    </source>
</evidence>
<dbReference type="PROSITE" id="PS00028">
    <property type="entry name" value="ZINC_FINGER_C2H2_1"/>
    <property type="match status" value="3"/>
</dbReference>
<dbReference type="AlphaFoldDB" id="A0A3S1BR90"/>
<keyword evidence="6" id="KW-0805">Transcription regulation</keyword>
<evidence type="ECO:0000256" key="3">
    <source>
        <dbReference type="ARBA" id="ARBA00022737"/>
    </source>
</evidence>
<feature type="region of interest" description="Disordered" evidence="12">
    <location>
        <begin position="1"/>
        <end position="25"/>
    </location>
</feature>
<dbReference type="PANTHER" id="PTHR23235">
    <property type="entry name" value="KRUEPPEL-LIKE TRANSCRIPTION FACTOR"/>
    <property type="match status" value="1"/>
</dbReference>
<evidence type="ECO:0000313" key="14">
    <source>
        <dbReference type="EMBL" id="RUS86718.1"/>
    </source>
</evidence>
<keyword evidence="2" id="KW-0479">Metal-binding</keyword>
<keyword evidence="4 11" id="KW-0863">Zinc-finger</keyword>
<feature type="domain" description="C2H2-type" evidence="13">
    <location>
        <begin position="696"/>
        <end position="725"/>
    </location>
</feature>
<dbReference type="SMART" id="SM00355">
    <property type="entry name" value="ZnF_C2H2"/>
    <property type="match status" value="3"/>
</dbReference>
<evidence type="ECO:0000256" key="9">
    <source>
        <dbReference type="ARBA" id="ARBA00023242"/>
    </source>
</evidence>
<comment type="subcellular location">
    <subcellularLocation>
        <location evidence="1">Nucleus</location>
    </subcellularLocation>
</comment>
<protein>
    <recommendedName>
        <fullName evidence="13">C2H2-type domain-containing protein</fullName>
    </recommendedName>
</protein>
<dbReference type="FunFam" id="3.30.160.60:FF:000014">
    <property type="entry name" value="Transcription factor Sp3"/>
    <property type="match status" value="1"/>
</dbReference>
<accession>A0A3S1BR90</accession>
<dbReference type="GO" id="GO:0000981">
    <property type="term" value="F:DNA-binding transcription factor activity, RNA polymerase II-specific"/>
    <property type="evidence" value="ECO:0007669"/>
    <property type="project" value="TreeGrafter"/>
</dbReference>
<keyword evidence="8" id="KW-0804">Transcription</keyword>
<dbReference type="Proteomes" id="UP000271974">
    <property type="component" value="Unassembled WGS sequence"/>
</dbReference>
<dbReference type="SUPFAM" id="SSF57667">
    <property type="entry name" value="beta-beta-alpha zinc fingers"/>
    <property type="match status" value="2"/>
</dbReference>
<feature type="compositionally biased region" description="Polar residues" evidence="12">
    <location>
        <begin position="607"/>
        <end position="616"/>
    </location>
</feature>
<dbReference type="GO" id="GO:0005634">
    <property type="term" value="C:nucleus"/>
    <property type="evidence" value="ECO:0007669"/>
    <property type="project" value="UniProtKB-SubCell"/>
</dbReference>
<gene>
    <name evidence="14" type="ORF">EGW08_005508</name>
</gene>